<evidence type="ECO:0000256" key="1">
    <source>
        <dbReference type="SAM" id="MobiDB-lite"/>
    </source>
</evidence>
<evidence type="ECO:0000313" key="3">
    <source>
        <dbReference type="Proteomes" id="UP001597197"/>
    </source>
</evidence>
<evidence type="ECO:0000313" key="2">
    <source>
        <dbReference type="EMBL" id="MFD1875284.1"/>
    </source>
</evidence>
<proteinExistence type="predicted"/>
<gene>
    <name evidence="2" type="ORF">ACFSDX_22820</name>
</gene>
<name>A0ABW4R0I3_9BACT</name>
<dbReference type="EMBL" id="JBHUFD010000018">
    <property type="protein sequence ID" value="MFD1875284.1"/>
    <property type="molecule type" value="Genomic_DNA"/>
</dbReference>
<reference evidence="3" key="1">
    <citation type="journal article" date="2019" name="Int. J. Syst. Evol. Microbiol.">
        <title>The Global Catalogue of Microorganisms (GCM) 10K type strain sequencing project: providing services to taxonomists for standard genome sequencing and annotation.</title>
        <authorList>
            <consortium name="The Broad Institute Genomics Platform"/>
            <consortium name="The Broad Institute Genome Sequencing Center for Infectious Disease"/>
            <person name="Wu L."/>
            <person name="Ma J."/>
        </authorList>
    </citation>
    <scope>NUCLEOTIDE SEQUENCE [LARGE SCALE GENOMIC DNA]</scope>
    <source>
        <strain evidence="3">CGMCC 1.15795</strain>
    </source>
</reference>
<dbReference type="RefSeq" id="WP_382317820.1">
    <property type="nucleotide sequence ID" value="NZ_JBHUFD010000018.1"/>
</dbReference>
<organism evidence="2 3">
    <name type="scientific">Hymenobacter bucti</name>
    <dbReference type="NCBI Taxonomy" id="1844114"/>
    <lineage>
        <taxon>Bacteria</taxon>
        <taxon>Pseudomonadati</taxon>
        <taxon>Bacteroidota</taxon>
        <taxon>Cytophagia</taxon>
        <taxon>Cytophagales</taxon>
        <taxon>Hymenobacteraceae</taxon>
        <taxon>Hymenobacter</taxon>
    </lineage>
</organism>
<accession>A0ABW4R0I3</accession>
<feature type="region of interest" description="Disordered" evidence="1">
    <location>
        <begin position="1"/>
        <end position="46"/>
    </location>
</feature>
<dbReference type="Proteomes" id="UP001597197">
    <property type="component" value="Unassembled WGS sequence"/>
</dbReference>
<protein>
    <submittedName>
        <fullName evidence="2">Uncharacterized protein</fullName>
    </submittedName>
</protein>
<keyword evidence="3" id="KW-1185">Reference proteome</keyword>
<sequence>MLNANASLRTGPLPRCAPLRPRHGPPSRLAGAVGDLGPARPAAALY</sequence>
<comment type="caution">
    <text evidence="2">The sequence shown here is derived from an EMBL/GenBank/DDBJ whole genome shotgun (WGS) entry which is preliminary data.</text>
</comment>